<accession>A0A2A6E5J2</accession>
<dbReference type="AlphaFoldDB" id="A0A2A6E5J2"/>
<dbReference type="RefSeq" id="WP_014223748.1">
    <property type="nucleotide sequence ID" value="NZ_CAJPTF010000042.1"/>
</dbReference>
<reference evidence="2 3" key="1">
    <citation type="submission" date="2017-09" db="EMBL/GenBank/DDBJ databases">
        <title>Phase variable restriction modification systems are present in the genome sequences of periodontal pathogens Prevotella intermedia, Tannerella forsythia and Porphyromonas gingivalis.</title>
        <authorList>
            <person name="Haigh R.D."/>
            <person name="Crawford L."/>
            <person name="Ralph J."/>
            <person name="Wanford J."/>
            <person name="Vartoukian S.R."/>
            <person name="Hijazib K."/>
            <person name="Wade W."/>
            <person name="Oggioni M.R."/>
        </authorList>
    </citation>
    <scope>NUCLEOTIDE SEQUENCE [LARGE SCALE GENOMIC DNA]</scope>
    <source>
        <strain evidence="2 3">WW11663</strain>
    </source>
</reference>
<evidence type="ECO:0000313" key="3">
    <source>
        <dbReference type="Proteomes" id="UP000219259"/>
    </source>
</evidence>
<organism evidence="2 3">
    <name type="scientific">Tannerella forsythia</name>
    <name type="common">Bacteroides forsythus</name>
    <dbReference type="NCBI Taxonomy" id="28112"/>
    <lineage>
        <taxon>Bacteria</taxon>
        <taxon>Pseudomonadati</taxon>
        <taxon>Bacteroidota</taxon>
        <taxon>Bacteroidia</taxon>
        <taxon>Bacteroidales</taxon>
        <taxon>Tannerellaceae</taxon>
        <taxon>Tannerella</taxon>
    </lineage>
</organism>
<dbReference type="Gene3D" id="3.40.50.1010">
    <property type="entry name" value="5'-nuclease"/>
    <property type="match status" value="1"/>
</dbReference>
<dbReference type="Pfam" id="PF01936">
    <property type="entry name" value="NYN"/>
    <property type="match status" value="1"/>
</dbReference>
<dbReference type="GO" id="GO:0004540">
    <property type="term" value="F:RNA nuclease activity"/>
    <property type="evidence" value="ECO:0007669"/>
    <property type="project" value="InterPro"/>
</dbReference>
<dbReference type="OMA" id="NFYYGCL"/>
<dbReference type="GeneID" id="34757687"/>
<dbReference type="InterPro" id="IPR047140">
    <property type="entry name" value="LabA"/>
</dbReference>
<dbReference type="InterPro" id="IPR021139">
    <property type="entry name" value="NYN"/>
</dbReference>
<evidence type="ECO:0000259" key="1">
    <source>
        <dbReference type="Pfam" id="PF01936"/>
    </source>
</evidence>
<evidence type="ECO:0000313" key="2">
    <source>
        <dbReference type="EMBL" id="PDP43123.1"/>
    </source>
</evidence>
<comment type="caution">
    <text evidence="2">The sequence shown here is derived from an EMBL/GenBank/DDBJ whole genome shotgun (WGS) entry which is preliminary data.</text>
</comment>
<name>A0A2A6E5J2_TANFO</name>
<feature type="domain" description="NYN" evidence="1">
    <location>
        <begin position="18"/>
        <end position="175"/>
    </location>
</feature>
<protein>
    <submittedName>
        <fullName evidence="2">NYN domain-containing protein</fullName>
    </submittedName>
</protein>
<dbReference type="Proteomes" id="UP000219259">
    <property type="component" value="Unassembled WGS sequence"/>
</dbReference>
<gene>
    <name evidence="2" type="ORF">CLI86_10200</name>
</gene>
<dbReference type="PANTHER" id="PTHR35458">
    <property type="entry name" value="SLR0755 PROTEIN"/>
    <property type="match status" value="1"/>
</dbReference>
<sequence>MGWLIFYMEVMETEEKQRVIVYIDGFNFYYGLKSTTRWRKYYWLDIVKLFESFMRPNQELIAVKYFSARPDDIEQSRRQNAFFQANKENPKFRLILGKYLKKEITCFKCGNVIHTHEEKETDVRIATQIVADAYQKNCDVAIVVSADSDMIPAIELATQARQKVFVYFPPNQYSSNLASMGIGQPTQLKRYENRFRQSLLPDTIHLAVSDYDLQIPEKWKAYQ</sequence>
<dbReference type="CDD" id="cd18722">
    <property type="entry name" value="PIN_NicB-like"/>
    <property type="match status" value="1"/>
</dbReference>
<dbReference type="PANTHER" id="PTHR35458:SF8">
    <property type="entry name" value="SLR0650 PROTEIN"/>
    <property type="match status" value="1"/>
</dbReference>
<dbReference type="EMBL" id="NSLJ01000028">
    <property type="protein sequence ID" value="PDP43123.1"/>
    <property type="molecule type" value="Genomic_DNA"/>
</dbReference>
<proteinExistence type="predicted"/>